<sequence length="139" mass="15828">MKTACFKYEGPGRISIARSTRGVPKGFRHFHRLAPGPWFNEVSEQEYRALFDRDMLGRLDPQATWDALHALVAPHEPILLCWEKPPLTTENWCHRRIVAEWFEKHLGVKVPELGSEPQGVAVGESLTLPFGDSAPQRRT</sequence>
<proteinExistence type="predicted"/>
<dbReference type="RefSeq" id="WP_394849677.1">
    <property type="nucleotide sequence ID" value="NZ_CP089982.1"/>
</dbReference>
<evidence type="ECO:0000313" key="1">
    <source>
        <dbReference type="EMBL" id="WXA99047.1"/>
    </source>
</evidence>
<dbReference type="EMBL" id="CP089982">
    <property type="protein sequence ID" value="WXA99047.1"/>
    <property type="molecule type" value="Genomic_DNA"/>
</dbReference>
<reference evidence="1 2" key="1">
    <citation type="submission" date="2021-12" db="EMBL/GenBank/DDBJ databases">
        <title>Discovery of the Pendulisporaceae a myxobacterial family with distinct sporulation behavior and unique specialized metabolism.</title>
        <authorList>
            <person name="Garcia R."/>
            <person name="Popoff A."/>
            <person name="Bader C.D."/>
            <person name="Loehr J."/>
            <person name="Walesch S."/>
            <person name="Walt C."/>
            <person name="Boldt J."/>
            <person name="Bunk B."/>
            <person name="Haeckl F.J.F.P.J."/>
            <person name="Gunesch A.P."/>
            <person name="Birkelbach J."/>
            <person name="Nuebel U."/>
            <person name="Pietschmann T."/>
            <person name="Bach T."/>
            <person name="Mueller R."/>
        </authorList>
    </citation>
    <scope>NUCLEOTIDE SEQUENCE [LARGE SCALE GENOMIC DNA]</scope>
    <source>
        <strain evidence="1 2">MSr12523</strain>
    </source>
</reference>
<keyword evidence="2" id="KW-1185">Reference proteome</keyword>
<gene>
    <name evidence="1" type="ORF">LZC95_19770</name>
</gene>
<organism evidence="1 2">
    <name type="scientific">Pendulispora brunnea</name>
    <dbReference type="NCBI Taxonomy" id="2905690"/>
    <lineage>
        <taxon>Bacteria</taxon>
        <taxon>Pseudomonadati</taxon>
        <taxon>Myxococcota</taxon>
        <taxon>Myxococcia</taxon>
        <taxon>Myxococcales</taxon>
        <taxon>Sorangiineae</taxon>
        <taxon>Pendulisporaceae</taxon>
        <taxon>Pendulispora</taxon>
    </lineage>
</organism>
<name>A0ABZ2KK50_9BACT</name>
<evidence type="ECO:0000313" key="2">
    <source>
        <dbReference type="Proteomes" id="UP001379533"/>
    </source>
</evidence>
<protein>
    <submittedName>
        <fullName evidence="1">DUF488 domain-containing protein</fullName>
    </submittedName>
</protein>
<accession>A0ABZ2KK50</accession>
<dbReference type="Proteomes" id="UP001379533">
    <property type="component" value="Chromosome"/>
</dbReference>